<dbReference type="RefSeq" id="WP_160987462.1">
    <property type="nucleotide sequence ID" value="NZ_WVTD01000032.1"/>
</dbReference>
<reference evidence="1 2" key="1">
    <citation type="submission" date="2019-12" db="EMBL/GenBank/DDBJ databases">
        <authorList>
            <person name="Feng G."/>
            <person name="Zhu H."/>
        </authorList>
    </citation>
    <scope>NUCLEOTIDE SEQUENCE [LARGE SCALE GENOMIC DNA]</scope>
    <source>
        <strain evidence="1 2">FGD1</strain>
    </source>
</reference>
<organism evidence="1 2">
    <name type="scientific">Novosphingobium silvae</name>
    <dbReference type="NCBI Taxonomy" id="2692619"/>
    <lineage>
        <taxon>Bacteria</taxon>
        <taxon>Pseudomonadati</taxon>
        <taxon>Pseudomonadota</taxon>
        <taxon>Alphaproteobacteria</taxon>
        <taxon>Sphingomonadales</taxon>
        <taxon>Sphingomonadaceae</taxon>
        <taxon>Novosphingobium</taxon>
    </lineage>
</organism>
<accession>A0A7X4K9K6</accession>
<dbReference type="InterPro" id="IPR014955">
    <property type="entry name" value="DUF1826"/>
</dbReference>
<name>A0A7X4K9K6_9SPHN</name>
<sequence>MSIAALERTGAAWIADEDSAVLERIHERHVQLALWQRRRPRALDWLDSLDFDEIDDVQKTLAVESLAFCLPGILLEAGYPDGAHTALSQEIGTLACLYAQIMEVESIRMRLEIVETDACRKFHMDNVKARLLMPFTEPGTEWIEVDAAPDSQVRHLRAGAVGLFKGRIWAETPAILHRSPPIAGTGVSRLLLVLDLASPTAFAEN</sequence>
<dbReference type="EMBL" id="WVTD01000032">
    <property type="protein sequence ID" value="MYM00193.1"/>
    <property type="molecule type" value="Genomic_DNA"/>
</dbReference>
<evidence type="ECO:0000313" key="2">
    <source>
        <dbReference type="Proteomes" id="UP000465810"/>
    </source>
</evidence>
<dbReference type="AlphaFoldDB" id="A0A7X4K9K6"/>
<evidence type="ECO:0000313" key="1">
    <source>
        <dbReference type="EMBL" id="MYM00193.1"/>
    </source>
</evidence>
<comment type="caution">
    <text evidence="1">The sequence shown here is derived from an EMBL/GenBank/DDBJ whole genome shotgun (WGS) entry which is preliminary data.</text>
</comment>
<keyword evidence="2" id="KW-1185">Reference proteome</keyword>
<proteinExistence type="predicted"/>
<gene>
    <name evidence="1" type="ORF">GR702_20785</name>
</gene>
<dbReference type="Pfam" id="PF08856">
    <property type="entry name" value="DUF1826"/>
    <property type="match status" value="1"/>
</dbReference>
<protein>
    <submittedName>
        <fullName evidence="1">DUF1826 domain-containing protein</fullName>
    </submittedName>
</protein>
<dbReference type="Proteomes" id="UP000465810">
    <property type="component" value="Unassembled WGS sequence"/>
</dbReference>